<evidence type="ECO:0000313" key="1">
    <source>
        <dbReference type="EMBL" id="KAH7041142.1"/>
    </source>
</evidence>
<evidence type="ECO:0000313" key="2">
    <source>
        <dbReference type="Proteomes" id="UP000756346"/>
    </source>
</evidence>
<reference evidence="1" key="1">
    <citation type="journal article" date="2021" name="Nat. Commun.">
        <title>Genetic determinants of endophytism in the Arabidopsis root mycobiome.</title>
        <authorList>
            <person name="Mesny F."/>
            <person name="Miyauchi S."/>
            <person name="Thiergart T."/>
            <person name="Pickel B."/>
            <person name="Atanasova L."/>
            <person name="Karlsson M."/>
            <person name="Huettel B."/>
            <person name="Barry K.W."/>
            <person name="Haridas S."/>
            <person name="Chen C."/>
            <person name="Bauer D."/>
            <person name="Andreopoulos W."/>
            <person name="Pangilinan J."/>
            <person name="LaButti K."/>
            <person name="Riley R."/>
            <person name="Lipzen A."/>
            <person name="Clum A."/>
            <person name="Drula E."/>
            <person name="Henrissat B."/>
            <person name="Kohler A."/>
            <person name="Grigoriev I.V."/>
            <person name="Martin F.M."/>
            <person name="Hacquard S."/>
        </authorList>
    </citation>
    <scope>NUCLEOTIDE SEQUENCE</scope>
    <source>
        <strain evidence="1">MPI-CAGE-CH-0230</strain>
    </source>
</reference>
<gene>
    <name evidence="1" type="ORF">B0I36DRAFT_19893</name>
</gene>
<proteinExistence type="predicted"/>
<comment type="caution">
    <text evidence="1">The sequence shown here is derived from an EMBL/GenBank/DDBJ whole genome shotgun (WGS) entry which is preliminary data.</text>
</comment>
<protein>
    <submittedName>
        <fullName evidence="1">Uncharacterized protein</fullName>
    </submittedName>
</protein>
<dbReference type="AlphaFoldDB" id="A0A9P9BWU7"/>
<organism evidence="1 2">
    <name type="scientific">Microdochium trichocladiopsis</name>
    <dbReference type="NCBI Taxonomy" id="1682393"/>
    <lineage>
        <taxon>Eukaryota</taxon>
        <taxon>Fungi</taxon>
        <taxon>Dikarya</taxon>
        <taxon>Ascomycota</taxon>
        <taxon>Pezizomycotina</taxon>
        <taxon>Sordariomycetes</taxon>
        <taxon>Xylariomycetidae</taxon>
        <taxon>Xylariales</taxon>
        <taxon>Microdochiaceae</taxon>
        <taxon>Microdochium</taxon>
    </lineage>
</organism>
<accession>A0A9P9BWU7</accession>
<dbReference type="EMBL" id="JAGTJQ010000001">
    <property type="protein sequence ID" value="KAH7041142.1"/>
    <property type="molecule type" value="Genomic_DNA"/>
</dbReference>
<name>A0A9P9BWU7_9PEZI</name>
<dbReference type="GeneID" id="70178320"/>
<keyword evidence="2" id="KW-1185">Reference proteome</keyword>
<sequence>MDVPQTLRMPFLIAKGPKAKEAGRTKRGSAASPALHCSALHIMACSPESASSMTVECVCVCVTPAKQEIRKEGP</sequence>
<dbReference type="Proteomes" id="UP000756346">
    <property type="component" value="Unassembled WGS sequence"/>
</dbReference>
<dbReference type="RefSeq" id="XP_046019197.1">
    <property type="nucleotide sequence ID" value="XM_046148774.1"/>
</dbReference>